<evidence type="ECO:0000256" key="1">
    <source>
        <dbReference type="SAM" id="Phobius"/>
    </source>
</evidence>
<feature type="transmembrane region" description="Helical" evidence="1">
    <location>
        <begin position="80"/>
        <end position="101"/>
    </location>
</feature>
<sequence length="193" mass="20850">MPYAPSPAAADPASPALQALRARIGWLCHTLRIATPLYAAWVFVQIVQHWSDTDHLRRFYGGMLGITIVDIAPWQQLSGFAVHFLVWLPLAATALAVWRLFTGFLEGRVFTPDAAATLRCVAVWGMGAELADLLSRPALSALATLGNAPHGRALAVFFSPQDLLNVIFLAGFLALAHVFKVAADIADENSSFV</sequence>
<proteinExistence type="predicted"/>
<evidence type="ECO:0000313" key="2">
    <source>
        <dbReference type="EMBL" id="XBY45370.1"/>
    </source>
</evidence>
<dbReference type="RefSeq" id="WP_407050463.1">
    <property type="nucleotide sequence ID" value="NZ_CP158568.1"/>
</dbReference>
<organism evidence="2">
    <name type="scientific">Methyloraptor flagellatus</name>
    <dbReference type="NCBI Taxonomy" id="3162530"/>
    <lineage>
        <taxon>Bacteria</taxon>
        <taxon>Pseudomonadati</taxon>
        <taxon>Pseudomonadota</taxon>
        <taxon>Alphaproteobacteria</taxon>
        <taxon>Hyphomicrobiales</taxon>
        <taxon>Ancalomicrobiaceae</taxon>
        <taxon>Methyloraptor</taxon>
    </lineage>
</organism>
<gene>
    <name evidence="2" type="ORF">ABS361_03540</name>
</gene>
<protein>
    <submittedName>
        <fullName evidence="2">DUF2975 domain-containing protein</fullName>
    </submittedName>
</protein>
<dbReference type="AlphaFoldDB" id="A0AAU7XC75"/>
<feature type="transmembrane region" description="Helical" evidence="1">
    <location>
        <begin position="163"/>
        <end position="183"/>
    </location>
</feature>
<keyword evidence="1" id="KW-0472">Membrane</keyword>
<reference evidence="2" key="1">
    <citation type="submission" date="2024-06" db="EMBL/GenBank/DDBJ databases">
        <title>Methylostella associata gen. nov., sp. nov., a novel Ancalomicrobiaceae-affiliated facultatively methylotrophic bacteria that feed on methanotrophs of the genus Methylococcus.</title>
        <authorList>
            <person name="Saltykova V."/>
            <person name="Danilova O.V."/>
            <person name="Oshkin I.Y."/>
            <person name="Belova S.E."/>
            <person name="Pimenov N.V."/>
            <person name="Dedysh S.N."/>
        </authorList>
    </citation>
    <scope>NUCLEOTIDE SEQUENCE</scope>
    <source>
        <strain evidence="2">S20</strain>
    </source>
</reference>
<name>A0AAU7XC75_9HYPH</name>
<keyword evidence="1" id="KW-0812">Transmembrane</keyword>
<dbReference type="EMBL" id="CP158568">
    <property type="protein sequence ID" value="XBY45370.1"/>
    <property type="molecule type" value="Genomic_DNA"/>
</dbReference>
<accession>A0AAU7XC75</accession>
<dbReference type="KEGG" id="mflg:ABS361_03540"/>
<keyword evidence="1" id="KW-1133">Transmembrane helix</keyword>